<dbReference type="STRING" id="355243.SAMN03080615_03316"/>
<dbReference type="InterPro" id="IPR050523">
    <property type="entry name" value="AKR_Detox_Biosynth"/>
</dbReference>
<evidence type="ECO:0000256" key="3">
    <source>
        <dbReference type="ARBA" id="ARBA00038157"/>
    </source>
</evidence>
<dbReference type="InterPro" id="IPR023210">
    <property type="entry name" value="NADP_OxRdtase_dom"/>
</dbReference>
<evidence type="ECO:0000256" key="2">
    <source>
        <dbReference type="ARBA" id="ARBA00023002"/>
    </source>
</evidence>
<dbReference type="CDD" id="cd19094">
    <property type="entry name" value="AKR_Tas-like"/>
    <property type="match status" value="1"/>
</dbReference>
<evidence type="ECO:0000256" key="1">
    <source>
        <dbReference type="ARBA" id="ARBA00022857"/>
    </source>
</evidence>
<dbReference type="Gene3D" id="3.20.20.100">
    <property type="entry name" value="NADP-dependent oxidoreductase domain"/>
    <property type="match status" value="1"/>
</dbReference>
<evidence type="ECO:0000259" key="5">
    <source>
        <dbReference type="Pfam" id="PF00248"/>
    </source>
</evidence>
<dbReference type="Proteomes" id="UP000198749">
    <property type="component" value="Unassembled WGS sequence"/>
</dbReference>
<dbReference type="AlphaFoldDB" id="A0A1H9K3Q0"/>
<name>A0A1H9K3Q0_9GAMM</name>
<dbReference type="EMBL" id="FOGB01000011">
    <property type="protein sequence ID" value="SEQ93475.1"/>
    <property type="molecule type" value="Genomic_DNA"/>
</dbReference>
<proteinExistence type="inferred from homology"/>
<organism evidence="6 7">
    <name type="scientific">Amphritea atlantica</name>
    <dbReference type="NCBI Taxonomy" id="355243"/>
    <lineage>
        <taxon>Bacteria</taxon>
        <taxon>Pseudomonadati</taxon>
        <taxon>Pseudomonadota</taxon>
        <taxon>Gammaproteobacteria</taxon>
        <taxon>Oceanospirillales</taxon>
        <taxon>Oceanospirillaceae</taxon>
        <taxon>Amphritea</taxon>
    </lineage>
</organism>
<evidence type="ECO:0000313" key="7">
    <source>
        <dbReference type="Proteomes" id="UP000198749"/>
    </source>
</evidence>
<comment type="similarity">
    <text evidence="3">Belongs to the aldo/keto reductase family. Aldo/keto reductase 2 subfamily.</text>
</comment>
<gene>
    <name evidence="6" type="ORF">SAMN03080615_03316</name>
</gene>
<sequence length="345" mass="38119">MEYKLLGSSDLNVSRICLGTMTFGQQNSEAEAHQQLDYAVAQGINFIDTAEMYPVPPMAETQGRTEQYIGSWLKARGNRDQVILATKVAGPADMAQHIRPGLCLDGNNIRAAVTASLQRLQTDYIDLYQLHWPDRATNFFGELNYRHQPERDGTPLLETLEALKALVDEGLIRYVGLSNEVPWGVMKFLSYAESLGLPRVVSVQNPYNLLNRKDEVGLTEVLHREGVDLLPYSPLAFGTLSGKYLDGSAGPDARINQFPRFSRYFTEQGLKATAAYVQLARDQGLDPAQMALAFVNSRPFVGSNIIGATTMAQLKSNVDSIDLTLSAEVLEQIDQIGVQYSNPCP</sequence>
<dbReference type="GO" id="GO:0016491">
    <property type="term" value="F:oxidoreductase activity"/>
    <property type="evidence" value="ECO:0007669"/>
    <property type="project" value="UniProtKB-KW"/>
</dbReference>
<dbReference type="InterPro" id="IPR036812">
    <property type="entry name" value="NAD(P)_OxRdtase_dom_sf"/>
</dbReference>
<feature type="domain" description="NADP-dependent oxidoreductase" evidence="5">
    <location>
        <begin position="15"/>
        <end position="336"/>
    </location>
</feature>
<dbReference type="PANTHER" id="PTHR43364:SF17">
    <property type="entry name" value="ALDO KETO REDUCTASE"/>
    <property type="match status" value="1"/>
</dbReference>
<reference evidence="7" key="1">
    <citation type="submission" date="2016-10" db="EMBL/GenBank/DDBJ databases">
        <authorList>
            <person name="Varghese N."/>
            <person name="Submissions S."/>
        </authorList>
    </citation>
    <scope>NUCLEOTIDE SEQUENCE [LARGE SCALE GENOMIC DNA]</scope>
    <source>
        <strain evidence="7">DSM 18887</strain>
    </source>
</reference>
<dbReference type="OrthoDB" id="9772407at2"/>
<protein>
    <recommendedName>
        <fullName evidence="4">Protein tas</fullName>
    </recommendedName>
</protein>
<dbReference type="NCBIfam" id="NF007912">
    <property type="entry name" value="PRK10625.1"/>
    <property type="match status" value="1"/>
</dbReference>
<evidence type="ECO:0000256" key="4">
    <source>
        <dbReference type="ARBA" id="ARBA00070119"/>
    </source>
</evidence>
<dbReference type="PANTHER" id="PTHR43364">
    <property type="entry name" value="NADH-SPECIFIC METHYLGLYOXAL REDUCTASE-RELATED"/>
    <property type="match status" value="1"/>
</dbReference>
<dbReference type="RefSeq" id="WP_091360455.1">
    <property type="nucleotide sequence ID" value="NZ_AP025284.1"/>
</dbReference>
<dbReference type="FunFam" id="3.20.20.100:FF:000005">
    <property type="entry name" value="NADP(H)-dependent aldo-keto reductase"/>
    <property type="match status" value="1"/>
</dbReference>
<keyword evidence="2" id="KW-0560">Oxidoreductase</keyword>
<keyword evidence="1" id="KW-0521">NADP</keyword>
<accession>A0A1H9K3Q0</accession>
<dbReference type="SUPFAM" id="SSF51430">
    <property type="entry name" value="NAD(P)-linked oxidoreductase"/>
    <property type="match status" value="1"/>
</dbReference>
<keyword evidence="7" id="KW-1185">Reference proteome</keyword>
<dbReference type="Pfam" id="PF00248">
    <property type="entry name" value="Aldo_ket_red"/>
    <property type="match status" value="1"/>
</dbReference>
<evidence type="ECO:0000313" key="6">
    <source>
        <dbReference type="EMBL" id="SEQ93475.1"/>
    </source>
</evidence>